<keyword evidence="1" id="KW-1185">Reference proteome</keyword>
<name>A0AC58T137_TOBAC</name>
<dbReference type="RefSeq" id="XP_075090925.1">
    <property type="nucleotide sequence ID" value="XM_075234824.1"/>
</dbReference>
<sequence>MGEEEASEQQPIRESMGEEGAVDQIEVPTEAVEKPSEESSYRWPVIQYDVPPYRTYHFFNHFRTPSNPNNFLKGVKWPYDESEWLADTSSSAADTDSYAASLVMSEGESVYDYCWYPYMSSSSPETCVFASTARDHPIHLWDATTGQLRCTYRAYDAMDEITAAFSVAFNPAGNKIFAGYNKSIRIFDVHRPGRDFTQHSTLQGNKEGQSGIISSIAFCPSHSGLLATGSYSQTTAIHREDNMELLYVLHGQEGGVTHVQFSKDGNYLYSGGRKDPYILCWDIRKTVEIVYKLYRSSETTNQRIYFDIEPQGQHLGSGGQDGSVHIYNLQTGQWVSSFRAASGTSLSYTESLCWMKVYLFSSISYSAYPILDTVNGFSFHPFLPMAASSSGHRRFGVLDDAYEDMLLTGDENCVSVWSFSYSASLENADSPSSGGSNGKDELQDLHQEA</sequence>
<reference evidence="2" key="2">
    <citation type="submission" date="2025-08" db="UniProtKB">
        <authorList>
            <consortium name="RefSeq"/>
        </authorList>
    </citation>
    <scope>IDENTIFICATION</scope>
    <source>
        <tissue evidence="2">Leaf</tissue>
    </source>
</reference>
<proteinExistence type="predicted"/>
<gene>
    <name evidence="2" type="primary">LOC107773073</name>
</gene>
<dbReference type="Proteomes" id="UP000790787">
    <property type="component" value="Chromosome 17"/>
</dbReference>
<protein>
    <submittedName>
        <fullName evidence="2">Uncharacterized protein LOC107773073 isoform X2</fullName>
    </submittedName>
</protein>
<reference evidence="1" key="1">
    <citation type="journal article" date="2014" name="Nat. Commun.">
        <title>The tobacco genome sequence and its comparison with those of tomato and potato.</title>
        <authorList>
            <person name="Sierro N."/>
            <person name="Battey J.N."/>
            <person name="Ouadi S."/>
            <person name="Bakaher N."/>
            <person name="Bovet L."/>
            <person name="Willig A."/>
            <person name="Goepfert S."/>
            <person name="Peitsch M.C."/>
            <person name="Ivanov N.V."/>
        </authorList>
    </citation>
    <scope>NUCLEOTIDE SEQUENCE [LARGE SCALE GENOMIC DNA]</scope>
</reference>
<organism evidence="1 2">
    <name type="scientific">Nicotiana tabacum</name>
    <name type="common">Common tobacco</name>
    <dbReference type="NCBI Taxonomy" id="4097"/>
    <lineage>
        <taxon>Eukaryota</taxon>
        <taxon>Viridiplantae</taxon>
        <taxon>Streptophyta</taxon>
        <taxon>Embryophyta</taxon>
        <taxon>Tracheophyta</taxon>
        <taxon>Spermatophyta</taxon>
        <taxon>Magnoliopsida</taxon>
        <taxon>eudicotyledons</taxon>
        <taxon>Gunneridae</taxon>
        <taxon>Pentapetalae</taxon>
        <taxon>asterids</taxon>
        <taxon>lamiids</taxon>
        <taxon>Solanales</taxon>
        <taxon>Solanaceae</taxon>
        <taxon>Nicotianoideae</taxon>
        <taxon>Nicotianeae</taxon>
        <taxon>Nicotiana</taxon>
    </lineage>
</organism>
<evidence type="ECO:0000313" key="1">
    <source>
        <dbReference type="Proteomes" id="UP000790787"/>
    </source>
</evidence>
<accession>A0AC58T137</accession>
<evidence type="ECO:0000313" key="2">
    <source>
        <dbReference type="RefSeq" id="XP_075090925.1"/>
    </source>
</evidence>